<comment type="subcellular location">
    <subcellularLocation>
        <location evidence="2">Cell membrane</location>
        <topology evidence="2">Multi-pass membrane protein</topology>
    </subcellularLocation>
</comment>
<evidence type="ECO:0000256" key="12">
    <source>
        <dbReference type="ARBA" id="ARBA00023012"/>
    </source>
</evidence>
<dbReference type="AlphaFoldDB" id="A0A2N5M5T5"/>
<dbReference type="InterPro" id="IPR010559">
    <property type="entry name" value="Sig_transdc_His_kin_internal"/>
</dbReference>
<dbReference type="EC" id="2.7.13.3" evidence="3"/>
<keyword evidence="13 14" id="KW-0472">Membrane</keyword>
<evidence type="ECO:0000313" key="16">
    <source>
        <dbReference type="EMBL" id="PLT29705.1"/>
    </source>
</evidence>
<proteinExistence type="predicted"/>
<keyword evidence="11 14" id="KW-1133">Transmembrane helix</keyword>
<keyword evidence="6" id="KW-0808">Transferase</keyword>
<keyword evidence="17" id="KW-1185">Reference proteome</keyword>
<dbReference type="GO" id="GO:0005524">
    <property type="term" value="F:ATP binding"/>
    <property type="evidence" value="ECO:0007669"/>
    <property type="project" value="UniProtKB-KW"/>
</dbReference>
<feature type="transmembrane region" description="Helical" evidence="14">
    <location>
        <begin position="152"/>
        <end position="172"/>
    </location>
</feature>
<dbReference type="OrthoDB" id="9776552at2"/>
<dbReference type="InterPro" id="IPR029016">
    <property type="entry name" value="GAF-like_dom_sf"/>
</dbReference>
<dbReference type="InterPro" id="IPR036890">
    <property type="entry name" value="HATPase_C_sf"/>
</dbReference>
<dbReference type="Gene3D" id="3.30.450.40">
    <property type="match status" value="1"/>
</dbReference>
<evidence type="ECO:0000256" key="14">
    <source>
        <dbReference type="SAM" id="Phobius"/>
    </source>
</evidence>
<feature type="transmembrane region" description="Helical" evidence="14">
    <location>
        <begin position="87"/>
        <end position="108"/>
    </location>
</feature>
<dbReference type="InterPro" id="IPR003018">
    <property type="entry name" value="GAF"/>
</dbReference>
<dbReference type="InterPro" id="IPR003594">
    <property type="entry name" value="HATPase_dom"/>
</dbReference>
<feature type="transmembrane region" description="Helical" evidence="14">
    <location>
        <begin position="184"/>
        <end position="208"/>
    </location>
</feature>
<dbReference type="EMBL" id="PGUY01000036">
    <property type="protein sequence ID" value="PLT29705.1"/>
    <property type="molecule type" value="Genomic_DNA"/>
</dbReference>
<name>A0A2N5M5T5_9BACI</name>
<evidence type="ECO:0000256" key="10">
    <source>
        <dbReference type="ARBA" id="ARBA00022840"/>
    </source>
</evidence>
<dbReference type="InterPro" id="IPR005467">
    <property type="entry name" value="His_kinase_dom"/>
</dbReference>
<dbReference type="GO" id="GO:0071555">
    <property type="term" value="P:cell wall organization"/>
    <property type="evidence" value="ECO:0007669"/>
    <property type="project" value="InterPro"/>
</dbReference>
<keyword evidence="12" id="KW-0902">Two-component regulatory system</keyword>
<evidence type="ECO:0000256" key="5">
    <source>
        <dbReference type="ARBA" id="ARBA00022553"/>
    </source>
</evidence>
<sequence>MVNLIPLMIERVGVILIVVFLLSQSKTFRQIIHRDQGVKDKVILIAIFGLFGVISNYTGIQIHSNSAAENSWLIGIEPDSAIANTRIMGIAIGSLLGGPIVGLGIGVIAGVHRFFLGGFTAAACAISAVLAGAAAGWFGLSRRKKNVITPAFAVGIGMLMEMTQMGIILLVTRPFDPAWDLVKVIGIPMVAVNGLGMLLFMLIIQYILREQERAKVLQTSKAFYIADRTLPFFRQGLNQESCREVAVIMLQLTDADAIAITDSEGVLAHVGAASDHHVPTKGFSTELTKKVLREGRVLTAKSREEILCRHKPCPLRAAVVLPLMVHNKTVGTLKLYFNNPSDLTEVEKELAEGLANLFSTQLELAEAEQQSKLLKNAEIKALQAQVHPHFLFNAINTISVLCRTNPEKARKLLLELSQFFRSNLQGARQILIPLEKEIEHVKAYLSLEQARFPDKYEVLFEIEQGLEKSHVPPFILQPLVENSIRHAFSRTRIKGEVMVKVYSDEHFLHIEVSDNGKGIPPEKLELLGKEAVESRHGTGTALVNIRERLTGIYNKEALFEIKSRKETGTEIAISIPLEKKGAWDYHDDSIYSR</sequence>
<dbReference type="RefSeq" id="WP_101642333.1">
    <property type="nucleotide sequence ID" value="NZ_PGUY01000036.1"/>
</dbReference>
<evidence type="ECO:0000256" key="1">
    <source>
        <dbReference type="ARBA" id="ARBA00000085"/>
    </source>
</evidence>
<keyword evidence="4" id="KW-1003">Cell membrane</keyword>
<dbReference type="InterPro" id="IPR011620">
    <property type="entry name" value="Sig_transdc_His_kinase_LytS_TM"/>
</dbReference>
<keyword evidence="9 16" id="KW-0418">Kinase</keyword>
<dbReference type="GO" id="GO:0005886">
    <property type="term" value="C:plasma membrane"/>
    <property type="evidence" value="ECO:0007669"/>
    <property type="project" value="UniProtKB-SubCell"/>
</dbReference>
<dbReference type="Pfam" id="PF07694">
    <property type="entry name" value="5TM-5TMR_LYT"/>
    <property type="match status" value="1"/>
</dbReference>
<dbReference type="Pfam" id="PF06580">
    <property type="entry name" value="His_kinase"/>
    <property type="match status" value="1"/>
</dbReference>
<reference evidence="16 17" key="1">
    <citation type="submission" date="2017-11" db="EMBL/GenBank/DDBJ databases">
        <title>Comparitive Functional Genomics of Dry Heat Resistant strains isolated from the Viking Spacecraft.</title>
        <authorList>
            <person name="Seuylemezian A."/>
            <person name="Cooper K."/>
            <person name="Vaishampayan P."/>
        </authorList>
    </citation>
    <scope>NUCLEOTIDE SEQUENCE [LARGE SCALE GENOMIC DNA]</scope>
    <source>
        <strain evidence="16 17">V1-29</strain>
    </source>
</reference>
<keyword evidence="7 14" id="KW-0812">Transmembrane</keyword>
<evidence type="ECO:0000256" key="2">
    <source>
        <dbReference type="ARBA" id="ARBA00004651"/>
    </source>
</evidence>
<feature type="transmembrane region" description="Helical" evidence="14">
    <location>
        <begin position="43"/>
        <end position="60"/>
    </location>
</feature>
<dbReference type="PROSITE" id="PS50109">
    <property type="entry name" value="HIS_KIN"/>
    <property type="match status" value="1"/>
</dbReference>
<evidence type="ECO:0000256" key="4">
    <source>
        <dbReference type="ARBA" id="ARBA00022475"/>
    </source>
</evidence>
<evidence type="ECO:0000256" key="9">
    <source>
        <dbReference type="ARBA" id="ARBA00022777"/>
    </source>
</evidence>
<keyword evidence="5" id="KW-0597">Phosphoprotein</keyword>
<dbReference type="PANTHER" id="PTHR34220:SF7">
    <property type="entry name" value="SENSOR HISTIDINE KINASE YPDA"/>
    <property type="match status" value="1"/>
</dbReference>
<evidence type="ECO:0000259" key="15">
    <source>
        <dbReference type="PROSITE" id="PS50109"/>
    </source>
</evidence>
<comment type="caution">
    <text evidence="16">The sequence shown here is derived from an EMBL/GenBank/DDBJ whole genome shotgun (WGS) entry which is preliminary data.</text>
</comment>
<evidence type="ECO:0000256" key="3">
    <source>
        <dbReference type="ARBA" id="ARBA00012438"/>
    </source>
</evidence>
<gene>
    <name evidence="16" type="ORF">CUU66_11740</name>
</gene>
<keyword evidence="8" id="KW-0547">Nucleotide-binding</keyword>
<dbReference type="Pfam" id="PF02518">
    <property type="entry name" value="HATPase_c"/>
    <property type="match status" value="1"/>
</dbReference>
<dbReference type="Proteomes" id="UP000234748">
    <property type="component" value="Unassembled WGS sequence"/>
</dbReference>
<feature type="domain" description="Histidine kinase" evidence="15">
    <location>
        <begin position="475"/>
        <end position="579"/>
    </location>
</feature>
<protein>
    <recommendedName>
        <fullName evidence="3">histidine kinase</fullName>
        <ecNumber evidence="3">2.7.13.3</ecNumber>
    </recommendedName>
</protein>
<evidence type="ECO:0000313" key="17">
    <source>
        <dbReference type="Proteomes" id="UP000234748"/>
    </source>
</evidence>
<dbReference type="SUPFAM" id="SSF55781">
    <property type="entry name" value="GAF domain-like"/>
    <property type="match status" value="1"/>
</dbReference>
<feature type="transmembrane region" description="Helical" evidence="14">
    <location>
        <begin position="114"/>
        <end position="140"/>
    </location>
</feature>
<dbReference type="Gene3D" id="3.30.565.10">
    <property type="entry name" value="Histidine kinase-like ATPase, C-terminal domain"/>
    <property type="match status" value="1"/>
</dbReference>
<evidence type="ECO:0000256" key="8">
    <source>
        <dbReference type="ARBA" id="ARBA00022741"/>
    </source>
</evidence>
<accession>A0A2N5M5T5</accession>
<evidence type="ECO:0000256" key="13">
    <source>
        <dbReference type="ARBA" id="ARBA00023136"/>
    </source>
</evidence>
<dbReference type="InterPro" id="IPR050640">
    <property type="entry name" value="Bact_2-comp_sensor_kinase"/>
</dbReference>
<dbReference type="Pfam" id="PF01590">
    <property type="entry name" value="GAF"/>
    <property type="match status" value="1"/>
</dbReference>
<dbReference type="SUPFAM" id="SSF55874">
    <property type="entry name" value="ATPase domain of HSP90 chaperone/DNA topoisomerase II/histidine kinase"/>
    <property type="match status" value="1"/>
</dbReference>
<dbReference type="GO" id="GO:0000155">
    <property type="term" value="F:phosphorelay sensor kinase activity"/>
    <property type="evidence" value="ECO:0007669"/>
    <property type="project" value="InterPro"/>
</dbReference>
<comment type="catalytic activity">
    <reaction evidence="1">
        <text>ATP + protein L-histidine = ADP + protein N-phospho-L-histidine.</text>
        <dbReference type="EC" id="2.7.13.3"/>
    </reaction>
</comment>
<dbReference type="PANTHER" id="PTHR34220">
    <property type="entry name" value="SENSOR HISTIDINE KINASE YPDA"/>
    <property type="match status" value="1"/>
</dbReference>
<evidence type="ECO:0000256" key="11">
    <source>
        <dbReference type="ARBA" id="ARBA00022989"/>
    </source>
</evidence>
<evidence type="ECO:0000256" key="7">
    <source>
        <dbReference type="ARBA" id="ARBA00022692"/>
    </source>
</evidence>
<keyword evidence="10" id="KW-0067">ATP-binding</keyword>
<dbReference type="SMART" id="SM00065">
    <property type="entry name" value="GAF"/>
    <property type="match status" value="1"/>
</dbReference>
<evidence type="ECO:0000256" key="6">
    <source>
        <dbReference type="ARBA" id="ARBA00022679"/>
    </source>
</evidence>
<organism evidence="16 17">
    <name type="scientific">Peribacillus deserti</name>
    <dbReference type="NCBI Taxonomy" id="673318"/>
    <lineage>
        <taxon>Bacteria</taxon>
        <taxon>Bacillati</taxon>
        <taxon>Bacillota</taxon>
        <taxon>Bacilli</taxon>
        <taxon>Bacillales</taxon>
        <taxon>Bacillaceae</taxon>
        <taxon>Peribacillus</taxon>
    </lineage>
</organism>
<dbReference type="SMART" id="SM00387">
    <property type="entry name" value="HATPase_c"/>
    <property type="match status" value="1"/>
</dbReference>